<accession>A0A1A8FKC3</accession>
<organism evidence="1">
    <name type="scientific">Nothobranchius korthausae</name>
    <dbReference type="NCBI Taxonomy" id="1143690"/>
    <lineage>
        <taxon>Eukaryota</taxon>
        <taxon>Metazoa</taxon>
        <taxon>Chordata</taxon>
        <taxon>Craniata</taxon>
        <taxon>Vertebrata</taxon>
        <taxon>Euteleostomi</taxon>
        <taxon>Actinopterygii</taxon>
        <taxon>Neopterygii</taxon>
        <taxon>Teleostei</taxon>
        <taxon>Neoteleostei</taxon>
        <taxon>Acanthomorphata</taxon>
        <taxon>Ovalentaria</taxon>
        <taxon>Atherinomorphae</taxon>
        <taxon>Cyprinodontiformes</taxon>
        <taxon>Nothobranchiidae</taxon>
        <taxon>Nothobranchius</taxon>
    </lineage>
</organism>
<gene>
    <name evidence="1" type="primary">Nfu_g_1_017556</name>
</gene>
<dbReference type="Gene3D" id="3.40.50.150">
    <property type="entry name" value="Vaccinia Virus protein VP39"/>
    <property type="match status" value="1"/>
</dbReference>
<sequence>SQTTSKVIHYEDSLADTIKFFHGLLKPSGRLMIIVEAARVQRFRHPVEDLR</sequence>
<protein>
    <submittedName>
        <fullName evidence="1">Uncharacterized protein</fullName>
    </submittedName>
</protein>
<dbReference type="InterPro" id="IPR029063">
    <property type="entry name" value="SAM-dependent_MTases_sf"/>
</dbReference>
<reference evidence="1" key="1">
    <citation type="submission" date="2016-05" db="EMBL/GenBank/DDBJ databases">
        <authorList>
            <person name="Lavstsen T."/>
            <person name="Jespersen J.S."/>
        </authorList>
    </citation>
    <scope>NUCLEOTIDE SEQUENCE</scope>
    <source>
        <tissue evidence="1">Brain</tissue>
    </source>
</reference>
<feature type="non-terminal residue" evidence="1">
    <location>
        <position position="1"/>
    </location>
</feature>
<name>A0A1A8FKC3_9TELE</name>
<dbReference type="AlphaFoldDB" id="A0A1A8FKC3"/>
<dbReference type="EMBL" id="HAEB01012052">
    <property type="protein sequence ID" value="SBQ58579.1"/>
    <property type="molecule type" value="Transcribed_RNA"/>
</dbReference>
<proteinExistence type="predicted"/>
<reference evidence="1" key="2">
    <citation type="submission" date="2016-06" db="EMBL/GenBank/DDBJ databases">
        <title>The genome of a short-lived fish provides insights into sex chromosome evolution and the genetic control of aging.</title>
        <authorList>
            <person name="Reichwald K."/>
            <person name="Felder M."/>
            <person name="Petzold A."/>
            <person name="Koch P."/>
            <person name="Groth M."/>
            <person name="Platzer M."/>
        </authorList>
    </citation>
    <scope>NUCLEOTIDE SEQUENCE</scope>
    <source>
        <tissue evidence="1">Brain</tissue>
    </source>
</reference>
<evidence type="ECO:0000313" key="1">
    <source>
        <dbReference type="EMBL" id="SBQ58579.1"/>
    </source>
</evidence>